<name>A0AA41FFZ5_9FIRM</name>
<gene>
    <name evidence="2" type="ORF">GPL26_15915</name>
</gene>
<dbReference type="Proteomes" id="UP000708338">
    <property type="component" value="Unassembled WGS sequence"/>
</dbReference>
<reference evidence="2" key="1">
    <citation type="journal article" date="2021" name="Gut Microbes">
        <title>A synthetic consortium of 100 gut commensals modulates the composition and function in a colon model of the microbiome of elderly subjects.</title>
        <authorList>
            <person name="Perez M."/>
            <person name="Ntemiri A."/>
            <person name="Tan H."/>
            <person name="Harris H.M.B."/>
            <person name="Roager H.M."/>
            <person name="Ribiere C."/>
            <person name="O'Toole P.W."/>
        </authorList>
    </citation>
    <scope>NUCLEOTIDE SEQUENCE</scope>
    <source>
        <strain evidence="2">MCC335</strain>
    </source>
</reference>
<protein>
    <submittedName>
        <fullName evidence="2">Uncharacterized protein</fullName>
    </submittedName>
</protein>
<accession>A0AA41FFZ5</accession>
<organism evidence="2 3">
    <name type="scientific">Enterocloster citroniae</name>
    <dbReference type="NCBI Taxonomy" id="358743"/>
    <lineage>
        <taxon>Bacteria</taxon>
        <taxon>Bacillati</taxon>
        <taxon>Bacillota</taxon>
        <taxon>Clostridia</taxon>
        <taxon>Lachnospirales</taxon>
        <taxon>Lachnospiraceae</taxon>
        <taxon>Enterocloster</taxon>
    </lineage>
</organism>
<proteinExistence type="predicted"/>
<feature type="region of interest" description="Disordered" evidence="1">
    <location>
        <begin position="1"/>
        <end position="26"/>
    </location>
</feature>
<evidence type="ECO:0000313" key="3">
    <source>
        <dbReference type="Proteomes" id="UP000708338"/>
    </source>
</evidence>
<evidence type="ECO:0000313" key="2">
    <source>
        <dbReference type="EMBL" id="MBT9811112.1"/>
    </source>
</evidence>
<comment type="caution">
    <text evidence="2">The sequence shown here is derived from an EMBL/GenBank/DDBJ whole genome shotgun (WGS) entry which is preliminary data.</text>
</comment>
<dbReference type="RefSeq" id="WP_157140289.1">
    <property type="nucleotide sequence ID" value="NZ_CABJDD010000008.1"/>
</dbReference>
<sequence>MSHKKQPGAASKMLVSSRLSFDNSPSRRDYTGHVWRVRALTSKADRRFFFVPKG</sequence>
<dbReference type="EMBL" id="WQPS01000017">
    <property type="protein sequence ID" value="MBT9811112.1"/>
    <property type="molecule type" value="Genomic_DNA"/>
</dbReference>
<dbReference type="AlphaFoldDB" id="A0AA41FFZ5"/>
<evidence type="ECO:0000256" key="1">
    <source>
        <dbReference type="SAM" id="MobiDB-lite"/>
    </source>
</evidence>